<dbReference type="EMBL" id="CAJNDS010000129">
    <property type="protein sequence ID" value="CAE6967771.1"/>
    <property type="molecule type" value="Genomic_DNA"/>
</dbReference>
<dbReference type="InterPro" id="IPR050188">
    <property type="entry name" value="RluA_PseudoU_synthase"/>
</dbReference>
<dbReference type="GO" id="GO:0009982">
    <property type="term" value="F:pseudouridine synthase activity"/>
    <property type="evidence" value="ECO:0007669"/>
    <property type="project" value="InterPro"/>
</dbReference>
<dbReference type="AlphaFoldDB" id="A0A812I0Q2"/>
<keyword evidence="3" id="KW-1185">Reference proteome</keyword>
<sequence>MDEGQTAATRYEVLASGTDGALLLACRLERSGRTHQIRVHAHHIGAPLLGDEMYGGSRVVSHPAAPKRVALHAWRFQAPHPSRAQALRLE</sequence>
<organism evidence="2 3">
    <name type="scientific">Symbiodinium natans</name>
    <dbReference type="NCBI Taxonomy" id="878477"/>
    <lineage>
        <taxon>Eukaryota</taxon>
        <taxon>Sar</taxon>
        <taxon>Alveolata</taxon>
        <taxon>Dinophyceae</taxon>
        <taxon>Suessiales</taxon>
        <taxon>Symbiodiniaceae</taxon>
        <taxon>Symbiodinium</taxon>
    </lineage>
</organism>
<accession>A0A812I0Q2</accession>
<proteinExistence type="inferred from homology"/>
<comment type="similarity">
    <text evidence="1">Belongs to the pseudouridine synthase RluA family.</text>
</comment>
<protein>
    <submittedName>
        <fullName evidence="2">YhcT protein</fullName>
    </submittedName>
</protein>
<dbReference type="Proteomes" id="UP000604046">
    <property type="component" value="Unassembled WGS sequence"/>
</dbReference>
<dbReference type="PANTHER" id="PTHR21600:SF87">
    <property type="entry name" value="RNA PSEUDOURIDYLATE SYNTHASE DOMAIN-CONTAINING PROTEIN 1"/>
    <property type="match status" value="1"/>
</dbReference>
<name>A0A812I0Q2_9DINO</name>
<evidence type="ECO:0000313" key="2">
    <source>
        <dbReference type="EMBL" id="CAE6967771.1"/>
    </source>
</evidence>
<reference evidence="2" key="1">
    <citation type="submission" date="2021-02" db="EMBL/GenBank/DDBJ databases">
        <authorList>
            <person name="Dougan E. K."/>
            <person name="Rhodes N."/>
            <person name="Thang M."/>
            <person name="Chan C."/>
        </authorList>
    </citation>
    <scope>NUCLEOTIDE SEQUENCE</scope>
</reference>
<dbReference type="SUPFAM" id="SSF55120">
    <property type="entry name" value="Pseudouridine synthase"/>
    <property type="match status" value="1"/>
</dbReference>
<evidence type="ECO:0000256" key="1">
    <source>
        <dbReference type="ARBA" id="ARBA00010876"/>
    </source>
</evidence>
<evidence type="ECO:0000313" key="3">
    <source>
        <dbReference type="Proteomes" id="UP000604046"/>
    </source>
</evidence>
<feature type="non-terminal residue" evidence="2">
    <location>
        <position position="90"/>
    </location>
</feature>
<dbReference type="GO" id="GO:0003723">
    <property type="term" value="F:RNA binding"/>
    <property type="evidence" value="ECO:0007669"/>
    <property type="project" value="InterPro"/>
</dbReference>
<dbReference type="OrthoDB" id="418349at2759"/>
<comment type="caution">
    <text evidence="2">The sequence shown here is derived from an EMBL/GenBank/DDBJ whole genome shotgun (WGS) entry which is preliminary data.</text>
</comment>
<dbReference type="InterPro" id="IPR020103">
    <property type="entry name" value="PsdUridine_synth_cat_dom_sf"/>
</dbReference>
<dbReference type="PANTHER" id="PTHR21600">
    <property type="entry name" value="MITOCHONDRIAL RNA PSEUDOURIDINE SYNTHASE"/>
    <property type="match status" value="1"/>
</dbReference>
<dbReference type="Gene3D" id="3.30.2350.10">
    <property type="entry name" value="Pseudouridine synthase"/>
    <property type="match status" value="1"/>
</dbReference>
<gene>
    <name evidence="2" type="primary">yhcT</name>
    <name evidence="2" type="ORF">SNAT2548_LOCUS2295</name>
</gene>
<dbReference type="GO" id="GO:0000455">
    <property type="term" value="P:enzyme-directed rRNA pseudouridine synthesis"/>
    <property type="evidence" value="ECO:0007669"/>
    <property type="project" value="TreeGrafter"/>
</dbReference>